<dbReference type="GO" id="GO:0015937">
    <property type="term" value="P:coenzyme A biosynthetic process"/>
    <property type="evidence" value="ECO:0007669"/>
    <property type="project" value="UniProtKB-UniRule"/>
</dbReference>
<organism evidence="7 8">
    <name type="scientific">Acidiphilium acidophilum</name>
    <name type="common">Thiobacillus acidophilus</name>
    <dbReference type="NCBI Taxonomy" id="76588"/>
    <lineage>
        <taxon>Bacteria</taxon>
        <taxon>Pseudomonadati</taxon>
        <taxon>Pseudomonadota</taxon>
        <taxon>Alphaproteobacteria</taxon>
        <taxon>Acetobacterales</taxon>
        <taxon>Acidocellaceae</taxon>
        <taxon>Acidiphilium</taxon>
    </lineage>
</organism>
<keyword evidence="5" id="KW-0963">Cytoplasm</keyword>
<dbReference type="EMBL" id="JAWXYB010000018">
    <property type="protein sequence ID" value="MDX5932197.1"/>
    <property type="molecule type" value="Genomic_DNA"/>
</dbReference>
<keyword evidence="3 5" id="KW-0067">ATP-binding</keyword>
<evidence type="ECO:0000256" key="1">
    <source>
        <dbReference type="ARBA" id="ARBA00009018"/>
    </source>
</evidence>
<reference evidence="7 8" key="1">
    <citation type="submission" date="2023-11" db="EMBL/GenBank/DDBJ databases">
        <title>MicrobeMod: A computational toolkit for identifying prokaryotic methylation and restriction-modification with nanopore sequencing.</title>
        <authorList>
            <person name="Crits-Christoph A."/>
            <person name="Kang S.C."/>
            <person name="Lee H."/>
            <person name="Ostrov N."/>
        </authorList>
    </citation>
    <scope>NUCLEOTIDE SEQUENCE [LARGE SCALE GENOMIC DNA]</scope>
    <source>
        <strain evidence="7 8">DSMZ 700</strain>
    </source>
</reference>
<proteinExistence type="inferred from homology"/>
<keyword evidence="5 7" id="KW-0808">Transferase</keyword>
<keyword evidence="5 7" id="KW-0418">Kinase</keyword>
<dbReference type="GO" id="GO:0005737">
    <property type="term" value="C:cytoplasm"/>
    <property type="evidence" value="ECO:0007669"/>
    <property type="project" value="UniProtKB-SubCell"/>
</dbReference>
<evidence type="ECO:0000256" key="6">
    <source>
        <dbReference type="NCBIfam" id="TIGR00152"/>
    </source>
</evidence>
<dbReference type="PANTHER" id="PTHR10695:SF46">
    <property type="entry name" value="BIFUNCTIONAL COENZYME A SYNTHASE-RELATED"/>
    <property type="match status" value="1"/>
</dbReference>
<dbReference type="SUPFAM" id="SSF52540">
    <property type="entry name" value="P-loop containing nucleoside triphosphate hydrolases"/>
    <property type="match status" value="1"/>
</dbReference>
<protein>
    <recommendedName>
        <fullName evidence="5 6">Dephospho-CoA kinase</fullName>
        <ecNumber evidence="5 6">2.7.1.24</ecNumber>
    </recommendedName>
    <alternativeName>
        <fullName evidence="5">Dephosphocoenzyme A kinase</fullName>
    </alternativeName>
</protein>
<dbReference type="Pfam" id="PF01121">
    <property type="entry name" value="CoaE"/>
    <property type="match status" value="1"/>
</dbReference>
<evidence type="ECO:0000256" key="3">
    <source>
        <dbReference type="ARBA" id="ARBA00022840"/>
    </source>
</evidence>
<keyword evidence="2 5" id="KW-0547">Nucleotide-binding</keyword>
<dbReference type="PANTHER" id="PTHR10695">
    <property type="entry name" value="DEPHOSPHO-COA KINASE-RELATED"/>
    <property type="match status" value="1"/>
</dbReference>
<dbReference type="CDD" id="cd02022">
    <property type="entry name" value="DPCK"/>
    <property type="match status" value="1"/>
</dbReference>
<comment type="subcellular location">
    <subcellularLocation>
        <location evidence="5">Cytoplasm</location>
    </subcellularLocation>
</comment>
<dbReference type="InterPro" id="IPR027417">
    <property type="entry name" value="P-loop_NTPase"/>
</dbReference>
<sequence length="209" mass="23020">MKILGLTGGIGMGKSTVAAMFRRHGVPVFDADAEVRRAQSPGGAAIAPITAAFPGVVRDGVLDRAALRARILADPAARKQLETLMHRLVRQSEHRFLARARRHRARAVVLDIPLLLETGGARRVDLVITVSAPRDIQIARVRRRGLAPPEIARIIALQMPDHEKRRRADITIFTGLSRGVTARIVRRIIARDIPPQRLSRLAPVCHRSP</sequence>
<evidence type="ECO:0000256" key="2">
    <source>
        <dbReference type="ARBA" id="ARBA00022741"/>
    </source>
</evidence>
<dbReference type="EC" id="2.7.1.24" evidence="5 6"/>
<name>A0AAW9DV66_ACIAO</name>
<dbReference type="HAMAP" id="MF_00376">
    <property type="entry name" value="Dephospho_CoA_kinase"/>
    <property type="match status" value="1"/>
</dbReference>
<dbReference type="PROSITE" id="PS51219">
    <property type="entry name" value="DPCK"/>
    <property type="match status" value="1"/>
</dbReference>
<dbReference type="AlphaFoldDB" id="A0AAW9DV66"/>
<comment type="caution">
    <text evidence="7">The sequence shown here is derived from an EMBL/GenBank/DDBJ whole genome shotgun (WGS) entry which is preliminary data.</text>
</comment>
<comment type="pathway">
    <text evidence="5">Cofactor biosynthesis; coenzyme A biosynthesis; CoA from (R)-pantothenate: step 5/5.</text>
</comment>
<comment type="catalytic activity">
    <reaction evidence="5">
        <text>3'-dephospho-CoA + ATP = ADP + CoA + H(+)</text>
        <dbReference type="Rhea" id="RHEA:18245"/>
        <dbReference type="ChEBI" id="CHEBI:15378"/>
        <dbReference type="ChEBI" id="CHEBI:30616"/>
        <dbReference type="ChEBI" id="CHEBI:57287"/>
        <dbReference type="ChEBI" id="CHEBI:57328"/>
        <dbReference type="ChEBI" id="CHEBI:456216"/>
        <dbReference type="EC" id="2.7.1.24"/>
    </reaction>
</comment>
<dbReference type="GO" id="GO:0005524">
    <property type="term" value="F:ATP binding"/>
    <property type="evidence" value="ECO:0007669"/>
    <property type="project" value="UniProtKB-UniRule"/>
</dbReference>
<accession>A0AAW9DV66</accession>
<feature type="binding site" evidence="5">
    <location>
        <begin position="11"/>
        <end position="16"/>
    </location>
    <ligand>
        <name>ATP</name>
        <dbReference type="ChEBI" id="CHEBI:30616"/>
    </ligand>
</feature>
<dbReference type="Proteomes" id="UP001279553">
    <property type="component" value="Unassembled WGS sequence"/>
</dbReference>
<gene>
    <name evidence="5 7" type="primary">coaE</name>
    <name evidence="7" type="ORF">SIL87_15680</name>
</gene>
<dbReference type="Gene3D" id="3.40.50.300">
    <property type="entry name" value="P-loop containing nucleotide triphosphate hydrolases"/>
    <property type="match status" value="1"/>
</dbReference>
<comment type="function">
    <text evidence="5">Catalyzes the phosphorylation of the 3'-hydroxyl group of dephosphocoenzyme A to form coenzyme A.</text>
</comment>
<dbReference type="NCBIfam" id="TIGR00152">
    <property type="entry name" value="dephospho-CoA kinase"/>
    <property type="match status" value="1"/>
</dbReference>
<keyword evidence="4 5" id="KW-0173">Coenzyme A biosynthesis</keyword>
<comment type="similarity">
    <text evidence="1 5">Belongs to the CoaE family.</text>
</comment>
<evidence type="ECO:0000313" key="8">
    <source>
        <dbReference type="Proteomes" id="UP001279553"/>
    </source>
</evidence>
<evidence type="ECO:0000313" key="7">
    <source>
        <dbReference type="EMBL" id="MDX5932197.1"/>
    </source>
</evidence>
<dbReference type="InterPro" id="IPR001977">
    <property type="entry name" value="Depp_CoAkinase"/>
</dbReference>
<dbReference type="RefSeq" id="WP_319615043.1">
    <property type="nucleotide sequence ID" value="NZ_JAWXYB010000018.1"/>
</dbReference>
<evidence type="ECO:0000256" key="4">
    <source>
        <dbReference type="ARBA" id="ARBA00022993"/>
    </source>
</evidence>
<dbReference type="GO" id="GO:0004140">
    <property type="term" value="F:dephospho-CoA kinase activity"/>
    <property type="evidence" value="ECO:0007669"/>
    <property type="project" value="UniProtKB-UniRule"/>
</dbReference>
<evidence type="ECO:0000256" key="5">
    <source>
        <dbReference type="HAMAP-Rule" id="MF_00376"/>
    </source>
</evidence>
<keyword evidence="8" id="KW-1185">Reference proteome</keyword>